<feature type="transmembrane region" description="Helical" evidence="1">
    <location>
        <begin position="333"/>
        <end position="355"/>
    </location>
</feature>
<evidence type="ECO:0000259" key="2">
    <source>
        <dbReference type="Pfam" id="PF09925"/>
    </source>
</evidence>
<feature type="transmembrane region" description="Helical" evidence="1">
    <location>
        <begin position="362"/>
        <end position="381"/>
    </location>
</feature>
<feature type="transmembrane region" description="Helical" evidence="1">
    <location>
        <begin position="267"/>
        <end position="286"/>
    </location>
</feature>
<comment type="caution">
    <text evidence="3">The sequence shown here is derived from an EMBL/GenBank/DDBJ whole genome shotgun (WGS) entry which is preliminary data.</text>
</comment>
<keyword evidence="1" id="KW-1133">Transmembrane helix</keyword>
<name>A0ABV8UWK4_9BACL</name>
<evidence type="ECO:0000256" key="1">
    <source>
        <dbReference type="SAM" id="Phobius"/>
    </source>
</evidence>
<keyword evidence="1" id="KW-0812">Transmembrane</keyword>
<accession>A0ABV8UWK4</accession>
<dbReference type="RefSeq" id="WP_378141592.1">
    <property type="nucleotide sequence ID" value="NZ_JBHSEF010000022.1"/>
</dbReference>
<organism evidence="3 4">
    <name type="scientific">Chryseomicrobium palamuruense</name>
    <dbReference type="NCBI Taxonomy" id="682973"/>
    <lineage>
        <taxon>Bacteria</taxon>
        <taxon>Bacillati</taxon>
        <taxon>Bacillota</taxon>
        <taxon>Bacilli</taxon>
        <taxon>Bacillales</taxon>
        <taxon>Caryophanaceae</taxon>
        <taxon>Chryseomicrobium</taxon>
    </lineage>
</organism>
<feature type="transmembrane region" description="Helical" evidence="1">
    <location>
        <begin position="40"/>
        <end position="61"/>
    </location>
</feature>
<feature type="transmembrane region" description="Helical" evidence="1">
    <location>
        <begin position="67"/>
        <end position="84"/>
    </location>
</feature>
<feature type="transmembrane region" description="Helical" evidence="1">
    <location>
        <begin position="298"/>
        <end position="327"/>
    </location>
</feature>
<keyword evidence="1" id="KW-0472">Membrane</keyword>
<sequence length="390" mass="44565">MYDWQRKLQEWREHGVIDEITVAAIQAYEEKQPQRRKIPLLLTVGLIFFTLATFSFIAANWDLIPDLLKTGMLLVFMWIAYVLSDVSEKKDFGYPILFQLLGYALFIATILVTAQTFHLSLSNSILPWFAYLAALAHLYFFKHRFYAVVHLVTGVILLISFVEKIGWIEWLIFVAIAFLHFYKVKRPAETAFAFLHLFGAGLLLWSLVEYDSALWPIWTLFILALLPWISHEKSVVIKPVIQLLAGLTGIGYLIARGETELSLVDLNTTESSLLAITGIVLGILLWKNHRDISWIALLGFMGFLLLDESAIAIAVLSEIVGLGYLIVAQRQNLSLRGGFVFFILIQFVIYFIYAWQRLDMSLFFFIGAILLFVLSGVGWWLNRRKEGGQS</sequence>
<feature type="transmembrane region" description="Helical" evidence="1">
    <location>
        <begin position="167"/>
        <end position="184"/>
    </location>
</feature>
<feature type="transmembrane region" description="Helical" evidence="1">
    <location>
        <begin position="96"/>
        <end position="114"/>
    </location>
</feature>
<dbReference type="Pfam" id="PF09925">
    <property type="entry name" value="DUF2157"/>
    <property type="match status" value="1"/>
</dbReference>
<feature type="transmembrane region" description="Helical" evidence="1">
    <location>
        <begin position="213"/>
        <end position="229"/>
    </location>
</feature>
<evidence type="ECO:0000313" key="3">
    <source>
        <dbReference type="EMBL" id="MFC4355197.1"/>
    </source>
</evidence>
<evidence type="ECO:0000313" key="4">
    <source>
        <dbReference type="Proteomes" id="UP001595733"/>
    </source>
</evidence>
<reference evidence="4" key="1">
    <citation type="journal article" date="2019" name="Int. J. Syst. Evol. Microbiol.">
        <title>The Global Catalogue of Microorganisms (GCM) 10K type strain sequencing project: providing services to taxonomists for standard genome sequencing and annotation.</title>
        <authorList>
            <consortium name="The Broad Institute Genomics Platform"/>
            <consortium name="The Broad Institute Genome Sequencing Center for Infectious Disease"/>
            <person name="Wu L."/>
            <person name="Ma J."/>
        </authorList>
    </citation>
    <scope>NUCLEOTIDE SEQUENCE [LARGE SCALE GENOMIC DNA]</scope>
    <source>
        <strain evidence="4">CCUG 50353</strain>
    </source>
</reference>
<gene>
    <name evidence="3" type="ORF">ACFO0S_09075</name>
</gene>
<protein>
    <submittedName>
        <fullName evidence="3">DUF2157 domain-containing protein</fullName>
    </submittedName>
</protein>
<dbReference type="Proteomes" id="UP001595733">
    <property type="component" value="Unassembled WGS sequence"/>
</dbReference>
<dbReference type="InterPro" id="IPR018677">
    <property type="entry name" value="DUF2157"/>
</dbReference>
<feature type="transmembrane region" description="Helical" evidence="1">
    <location>
        <begin position="236"/>
        <end position="255"/>
    </location>
</feature>
<keyword evidence="4" id="KW-1185">Reference proteome</keyword>
<dbReference type="EMBL" id="JBHSEF010000022">
    <property type="protein sequence ID" value="MFC4355197.1"/>
    <property type="molecule type" value="Genomic_DNA"/>
</dbReference>
<feature type="transmembrane region" description="Helical" evidence="1">
    <location>
        <begin position="145"/>
        <end position="161"/>
    </location>
</feature>
<feature type="domain" description="DUF2157" evidence="2">
    <location>
        <begin position="9"/>
        <end position="144"/>
    </location>
</feature>
<feature type="transmembrane region" description="Helical" evidence="1">
    <location>
        <begin position="120"/>
        <end position="140"/>
    </location>
</feature>
<feature type="transmembrane region" description="Helical" evidence="1">
    <location>
        <begin position="191"/>
        <end position="207"/>
    </location>
</feature>
<proteinExistence type="predicted"/>